<evidence type="ECO:0000313" key="2">
    <source>
        <dbReference type="EMBL" id="MBU9735688.1"/>
    </source>
</evidence>
<dbReference type="AlphaFoldDB" id="A0A949K4Y3"/>
<dbReference type="InterPro" id="IPR032466">
    <property type="entry name" value="Metal_Hydrolase"/>
</dbReference>
<dbReference type="Proteomes" id="UP000712157">
    <property type="component" value="Unassembled WGS sequence"/>
</dbReference>
<sequence length="399" mass="46326">MINELLFNKIITAEKINTHSHFKPKSVSEEISLRFLIERSYLSWHRLPLLSTQEERSFYILNEGSRSYFVYLMRAIQDIYKINDPLTAENWELYDSIIRREGNVPGMQESILKKCCRYKTSLLDAYWLPGSDNQKRQLYTPVFRIDPYLFAYDKNITNHDHHNTWTLHNKVFACLHEYIEFFKDLIRNQIASGCVALKCAVAYDRPLIVDNPTFDEASKVFDNKNYTEKDVKAFQDYMINQACRLAAQLDVPLQWHTGLGCLKDTRALELLSLIQRHPATNFVLFHGSYPWTGDIPALLHNYRNVYADICWMPLLSPTKAKSTLHELIEIAPADHILWGCDTSTPEESYGACIALAEILSEVLHEKIISGYLDFTRSDLLIHQILMGNALKLYRLSDFT</sequence>
<proteinExistence type="predicted"/>
<dbReference type="EMBL" id="JAHQCW010000004">
    <property type="protein sequence ID" value="MBU9735688.1"/>
    <property type="molecule type" value="Genomic_DNA"/>
</dbReference>
<organism evidence="2 3">
    <name type="scientific">Diplocloster agilis</name>
    <dbReference type="NCBI Taxonomy" id="2850323"/>
    <lineage>
        <taxon>Bacteria</taxon>
        <taxon>Bacillati</taxon>
        <taxon>Bacillota</taxon>
        <taxon>Clostridia</taxon>
        <taxon>Lachnospirales</taxon>
        <taxon>Lachnospiraceae</taxon>
        <taxon>Diplocloster</taxon>
    </lineage>
</organism>
<dbReference type="SUPFAM" id="SSF51556">
    <property type="entry name" value="Metallo-dependent hydrolases"/>
    <property type="match status" value="1"/>
</dbReference>
<feature type="domain" description="Amidohydrolase-related" evidence="1">
    <location>
        <begin position="241"/>
        <end position="395"/>
    </location>
</feature>
<name>A0A949K4Y3_9FIRM</name>
<reference evidence="2" key="1">
    <citation type="submission" date="2021-06" db="EMBL/GenBank/DDBJ databases">
        <title>Description of novel taxa of the family Lachnospiraceae.</title>
        <authorList>
            <person name="Chaplin A.V."/>
            <person name="Sokolova S.R."/>
            <person name="Pikina A.P."/>
            <person name="Korzhanova M."/>
            <person name="Belova V."/>
            <person name="Korostin D."/>
            <person name="Efimov B.A."/>
        </authorList>
    </citation>
    <scope>NUCLEOTIDE SEQUENCE</scope>
    <source>
        <strain evidence="2">ASD5720</strain>
    </source>
</reference>
<dbReference type="Pfam" id="PF04909">
    <property type="entry name" value="Amidohydro_2"/>
    <property type="match status" value="1"/>
</dbReference>
<gene>
    <name evidence="2" type="ORF">KTH89_04005</name>
</gene>
<dbReference type="RefSeq" id="WP_158342317.1">
    <property type="nucleotide sequence ID" value="NZ_JAHQCW010000004.1"/>
</dbReference>
<dbReference type="InterPro" id="IPR006680">
    <property type="entry name" value="Amidohydro-rel"/>
</dbReference>
<evidence type="ECO:0000313" key="3">
    <source>
        <dbReference type="Proteomes" id="UP000712157"/>
    </source>
</evidence>
<dbReference type="PANTHER" id="PTHR43383">
    <property type="entry name" value="NODULIN 6"/>
    <property type="match status" value="1"/>
</dbReference>
<keyword evidence="3" id="KW-1185">Reference proteome</keyword>
<dbReference type="PANTHER" id="PTHR43383:SF2">
    <property type="entry name" value="AMIDOHYDROLASE 2 FAMILY PROTEIN"/>
    <property type="match status" value="1"/>
</dbReference>
<dbReference type="Gene3D" id="3.20.20.140">
    <property type="entry name" value="Metal-dependent hydrolases"/>
    <property type="match status" value="1"/>
</dbReference>
<protein>
    <submittedName>
        <fullName evidence="2">Amidohydrolase</fullName>
    </submittedName>
</protein>
<comment type="caution">
    <text evidence="2">The sequence shown here is derived from an EMBL/GenBank/DDBJ whole genome shotgun (WGS) entry which is preliminary data.</text>
</comment>
<accession>A0A949K4Y3</accession>
<dbReference type="GO" id="GO:0016787">
    <property type="term" value="F:hydrolase activity"/>
    <property type="evidence" value="ECO:0007669"/>
    <property type="project" value="InterPro"/>
</dbReference>
<evidence type="ECO:0000259" key="1">
    <source>
        <dbReference type="Pfam" id="PF04909"/>
    </source>
</evidence>